<dbReference type="AlphaFoldDB" id="A0A3P3ZM32"/>
<sequence>MVLKKRKSAPIERLVRRAELFSAMELDPRDFPADDDMVALGLSADNLGKDQIGAAVVVMAELLNLSSGNSGGCNLYELNDLYIRNPAARAEINEVLIRRGIWVNGIYGWNFRSRSRSNARSNILCPRIHEWPALFQ</sequence>
<gene>
    <name evidence="1" type="ORF">CARN8_1680002</name>
</gene>
<proteinExistence type="predicted"/>
<organism evidence="1">
    <name type="scientific">mine drainage metagenome</name>
    <dbReference type="NCBI Taxonomy" id="410659"/>
    <lineage>
        <taxon>unclassified sequences</taxon>
        <taxon>metagenomes</taxon>
        <taxon>ecological metagenomes</taxon>
    </lineage>
</organism>
<protein>
    <submittedName>
        <fullName evidence="1">Uncharacterized protein</fullName>
    </submittedName>
</protein>
<accession>A0A3P3ZM32</accession>
<reference evidence="1" key="1">
    <citation type="submission" date="2018-10" db="EMBL/GenBank/DDBJ databases">
        <authorList>
            <person name="Plewniak F."/>
        </authorList>
    </citation>
    <scope>NUCLEOTIDE SEQUENCE</scope>
</reference>
<evidence type="ECO:0000313" key="1">
    <source>
        <dbReference type="EMBL" id="VAY87152.1"/>
    </source>
</evidence>
<name>A0A3P3ZM32_9ZZZZ</name>
<dbReference type="EMBL" id="UOYP01000077">
    <property type="protein sequence ID" value="VAY87152.1"/>
    <property type="molecule type" value="Genomic_DNA"/>
</dbReference>